<evidence type="ECO:0000313" key="2">
    <source>
        <dbReference type="EMBL" id="PZR12369.1"/>
    </source>
</evidence>
<reference evidence="2 3" key="1">
    <citation type="submission" date="2017-08" db="EMBL/GenBank/DDBJ databases">
        <title>Infants hospitalized years apart are colonized by the same room-sourced microbial strains.</title>
        <authorList>
            <person name="Brooks B."/>
            <person name="Olm M.R."/>
            <person name="Firek B.A."/>
            <person name="Baker R."/>
            <person name="Thomas B.C."/>
            <person name="Morowitz M.J."/>
            <person name="Banfield J.F."/>
        </authorList>
    </citation>
    <scope>NUCLEOTIDE SEQUENCE [LARGE SCALE GENOMIC DNA]</scope>
    <source>
        <strain evidence="2">S2_003_000_R2_14</strain>
    </source>
</reference>
<feature type="region of interest" description="Disordered" evidence="1">
    <location>
        <begin position="652"/>
        <end position="672"/>
    </location>
</feature>
<dbReference type="Proteomes" id="UP000249061">
    <property type="component" value="Unassembled WGS sequence"/>
</dbReference>
<comment type="caution">
    <text evidence="2">The sequence shown here is derived from an EMBL/GenBank/DDBJ whole genome shotgun (WGS) entry which is preliminary data.</text>
</comment>
<dbReference type="AlphaFoldDB" id="A0A2W5TA49"/>
<proteinExistence type="predicted"/>
<accession>A0A2W5TA49</accession>
<gene>
    <name evidence="2" type="ORF">DI536_15830</name>
</gene>
<evidence type="ECO:0000313" key="3">
    <source>
        <dbReference type="Proteomes" id="UP000249061"/>
    </source>
</evidence>
<protein>
    <submittedName>
        <fullName evidence="2">Uncharacterized protein</fullName>
    </submittedName>
</protein>
<organism evidence="2 3">
    <name type="scientific">Archangium gephyra</name>
    <dbReference type="NCBI Taxonomy" id="48"/>
    <lineage>
        <taxon>Bacteria</taxon>
        <taxon>Pseudomonadati</taxon>
        <taxon>Myxococcota</taxon>
        <taxon>Myxococcia</taxon>
        <taxon>Myxococcales</taxon>
        <taxon>Cystobacterineae</taxon>
        <taxon>Archangiaceae</taxon>
        <taxon>Archangium</taxon>
    </lineage>
</organism>
<sequence>MPHFEPVIRLAFGRSARPQGRPLGLSDVPNDLILRSVSPTQRQTLLVGLALSWREEKKPELLTALRRVAEEANAVALKDVLEVMARSGALGFVVESLSVDWLLALGVARGVHVNDVLASSDTVTERGLTREEARRIKDTFEGTLDPATVRFRFTTGIMTMGAGALVLGNVIHVDPTDPRWTIRKGTTLNDRPDDDAWDSFNGVLLTHEPCHVWSYQHQGTRYAINSVTDQLAAMQRGTRNDAYTYTPDKAHFLEFGEEQRAMIVQDFMTAIRARAKGDLKAGTMFAGLNDVDDTIAKTKKYVEQMRSMGPGQPNGAAQREQWIVCACAPHAFTQDGGAQWGADQVKTMAAVVGREAQDALVRGVTTGDVGSAALGAAGVAAAVGASVLTREQVGYGARSGGSALLDQAGLPRGVELGRDGVNVSAKAAWDAGAPKPDELPIGISNPRMEWGAGVHRDIGDVRVDADGKAVVGFDGHVKSASLSARVEHDDVSVAARTGVTFSNDSQRVFAHVSVETDPVTASTGVEVTTKSSGSQTVSAHASVETRPVQLSAEGKFSRHAADAPLALDEATLSATVQPSAGVSLGADVTLVPRGVEEVHAKVAAIGDMGSISVSADATKLTTQPTYGATVVATEKKSGVAVSANVKGTPTTGEVQGGVNVSVPLPEPGKKKT</sequence>
<name>A0A2W5TA49_9BACT</name>
<evidence type="ECO:0000256" key="1">
    <source>
        <dbReference type="SAM" id="MobiDB-lite"/>
    </source>
</evidence>
<dbReference type="EMBL" id="QFQP01000012">
    <property type="protein sequence ID" value="PZR12369.1"/>
    <property type="molecule type" value="Genomic_DNA"/>
</dbReference>